<dbReference type="Proteomes" id="UP000799441">
    <property type="component" value="Unassembled WGS sequence"/>
</dbReference>
<feature type="compositionally biased region" description="Polar residues" evidence="1">
    <location>
        <begin position="110"/>
        <end position="127"/>
    </location>
</feature>
<keyword evidence="3" id="KW-1185">Reference proteome</keyword>
<evidence type="ECO:0000313" key="3">
    <source>
        <dbReference type="Proteomes" id="UP000799441"/>
    </source>
</evidence>
<reference evidence="2" key="1">
    <citation type="journal article" date="2020" name="Stud. Mycol.">
        <title>101 Dothideomycetes genomes: a test case for predicting lifestyles and emergence of pathogens.</title>
        <authorList>
            <person name="Haridas S."/>
            <person name="Albert R."/>
            <person name="Binder M."/>
            <person name="Bloem J."/>
            <person name="Labutti K."/>
            <person name="Salamov A."/>
            <person name="Andreopoulos B."/>
            <person name="Baker S."/>
            <person name="Barry K."/>
            <person name="Bills G."/>
            <person name="Bluhm B."/>
            <person name="Cannon C."/>
            <person name="Castanera R."/>
            <person name="Culley D."/>
            <person name="Daum C."/>
            <person name="Ezra D."/>
            <person name="Gonzalez J."/>
            <person name="Henrissat B."/>
            <person name="Kuo A."/>
            <person name="Liang C."/>
            <person name="Lipzen A."/>
            <person name="Lutzoni F."/>
            <person name="Magnuson J."/>
            <person name="Mondo S."/>
            <person name="Nolan M."/>
            <person name="Ohm R."/>
            <person name="Pangilinan J."/>
            <person name="Park H.-J."/>
            <person name="Ramirez L."/>
            <person name="Alfaro M."/>
            <person name="Sun H."/>
            <person name="Tritt A."/>
            <person name="Yoshinaga Y."/>
            <person name="Zwiers L.-H."/>
            <person name="Turgeon B."/>
            <person name="Goodwin S."/>
            <person name="Spatafora J."/>
            <person name="Crous P."/>
            <person name="Grigoriev I."/>
        </authorList>
    </citation>
    <scope>NUCLEOTIDE SEQUENCE</scope>
    <source>
        <strain evidence="2">CBS 116435</strain>
    </source>
</reference>
<evidence type="ECO:0000313" key="2">
    <source>
        <dbReference type="EMBL" id="KAF2719619.1"/>
    </source>
</evidence>
<feature type="region of interest" description="Disordered" evidence="1">
    <location>
        <begin position="154"/>
        <end position="193"/>
    </location>
</feature>
<gene>
    <name evidence="2" type="ORF">K431DRAFT_109098</name>
</gene>
<proteinExistence type="predicted"/>
<feature type="compositionally biased region" description="Polar residues" evidence="1">
    <location>
        <begin position="184"/>
        <end position="193"/>
    </location>
</feature>
<dbReference type="EMBL" id="MU003809">
    <property type="protein sequence ID" value="KAF2719619.1"/>
    <property type="molecule type" value="Genomic_DNA"/>
</dbReference>
<accession>A0A9P4Q4G6</accession>
<name>A0A9P4Q4G6_9PEZI</name>
<dbReference type="AlphaFoldDB" id="A0A9P4Q4G6"/>
<feature type="region of interest" description="Disordered" evidence="1">
    <location>
        <begin position="110"/>
        <end position="138"/>
    </location>
</feature>
<evidence type="ECO:0000256" key="1">
    <source>
        <dbReference type="SAM" id="MobiDB-lite"/>
    </source>
</evidence>
<sequence>MCAGTFHEFSPSCSPPPLSSSSFFLTTTTLLHTYSHSTTPSSSPHTPYSTSRFTPPHRLSPSSLEHPSHSLQFAILADPSLTMAPRRSFESAKDGSGKATNSSYIHLQSSVSAGEESANTATSNDLWSNGRAEPSNMVPANQHAGIEAPAAPVIVHSSNGGSGEPSALQIQPPEPQHQSSPSPTDSGVGSMVTNGTMISANISLSQQEQSIGHYFKIDNHQMRELDGGLAIRIFHCVCIPDD</sequence>
<feature type="region of interest" description="Disordered" evidence="1">
    <location>
        <begin position="35"/>
        <end position="66"/>
    </location>
</feature>
<comment type="caution">
    <text evidence="2">The sequence shown here is derived from an EMBL/GenBank/DDBJ whole genome shotgun (WGS) entry which is preliminary data.</text>
</comment>
<protein>
    <submittedName>
        <fullName evidence="2">Uncharacterized protein</fullName>
    </submittedName>
</protein>
<organism evidence="2 3">
    <name type="scientific">Polychaeton citri CBS 116435</name>
    <dbReference type="NCBI Taxonomy" id="1314669"/>
    <lineage>
        <taxon>Eukaryota</taxon>
        <taxon>Fungi</taxon>
        <taxon>Dikarya</taxon>
        <taxon>Ascomycota</taxon>
        <taxon>Pezizomycotina</taxon>
        <taxon>Dothideomycetes</taxon>
        <taxon>Dothideomycetidae</taxon>
        <taxon>Capnodiales</taxon>
        <taxon>Capnodiaceae</taxon>
        <taxon>Polychaeton</taxon>
    </lineage>
</organism>